<comment type="caution">
    <text evidence="1">The sequence shown here is derived from an EMBL/GenBank/DDBJ whole genome shotgun (WGS) entry which is preliminary data.</text>
</comment>
<proteinExistence type="predicted"/>
<reference evidence="1 2" key="1">
    <citation type="submission" date="2021-06" db="EMBL/GenBank/DDBJ databases">
        <title>Caerostris extrusa draft genome.</title>
        <authorList>
            <person name="Kono N."/>
            <person name="Arakawa K."/>
        </authorList>
    </citation>
    <scope>NUCLEOTIDE SEQUENCE [LARGE SCALE GENOMIC DNA]</scope>
</reference>
<organism evidence="1 2">
    <name type="scientific">Caerostris extrusa</name>
    <name type="common">Bark spider</name>
    <name type="synonym">Caerostris bankana</name>
    <dbReference type="NCBI Taxonomy" id="172846"/>
    <lineage>
        <taxon>Eukaryota</taxon>
        <taxon>Metazoa</taxon>
        <taxon>Ecdysozoa</taxon>
        <taxon>Arthropoda</taxon>
        <taxon>Chelicerata</taxon>
        <taxon>Arachnida</taxon>
        <taxon>Araneae</taxon>
        <taxon>Araneomorphae</taxon>
        <taxon>Entelegynae</taxon>
        <taxon>Araneoidea</taxon>
        <taxon>Araneidae</taxon>
        <taxon>Caerostris</taxon>
    </lineage>
</organism>
<evidence type="ECO:0000313" key="2">
    <source>
        <dbReference type="Proteomes" id="UP001054945"/>
    </source>
</evidence>
<dbReference type="AlphaFoldDB" id="A0AAV4USJ8"/>
<sequence>MEQSLIQPTINCLPKIIILFYVPWRLERENNLPTILLSLGLQFWFRCSSVYGRVECFQTDRGNFDAECWGKNSRYLLLDSSYYCGVWLVHWNWKRCLTS</sequence>
<dbReference type="EMBL" id="BPLR01013365">
    <property type="protein sequence ID" value="GIY60708.1"/>
    <property type="molecule type" value="Genomic_DNA"/>
</dbReference>
<name>A0AAV4USJ8_CAEEX</name>
<gene>
    <name evidence="1" type="ORF">CEXT_447491</name>
</gene>
<protein>
    <submittedName>
        <fullName evidence="1">Uncharacterized protein</fullName>
    </submittedName>
</protein>
<keyword evidence="2" id="KW-1185">Reference proteome</keyword>
<accession>A0AAV4USJ8</accession>
<evidence type="ECO:0000313" key="1">
    <source>
        <dbReference type="EMBL" id="GIY60708.1"/>
    </source>
</evidence>
<dbReference type="Proteomes" id="UP001054945">
    <property type="component" value="Unassembled WGS sequence"/>
</dbReference>